<dbReference type="CDD" id="cd11614">
    <property type="entry name" value="SAF_CpaB_FlgA_like"/>
    <property type="match status" value="1"/>
</dbReference>
<keyword evidence="4" id="KW-1185">Reference proteome</keyword>
<dbReference type="Pfam" id="PF08666">
    <property type="entry name" value="SAF"/>
    <property type="match status" value="1"/>
</dbReference>
<dbReference type="Gene3D" id="3.90.1210.10">
    <property type="entry name" value="Antifreeze-like/N-acetylneuraminic acid synthase C-terminal domain"/>
    <property type="match status" value="1"/>
</dbReference>
<feature type="region of interest" description="Disordered" evidence="1">
    <location>
        <begin position="214"/>
        <end position="268"/>
    </location>
</feature>
<protein>
    <submittedName>
        <fullName evidence="3">Flp pilus assembly protein CpaB</fullName>
    </submittedName>
</protein>
<reference evidence="3 4" key="1">
    <citation type="submission" date="2024-01" db="EMBL/GenBank/DDBJ databases">
        <title>novel species in genus Adlercreutzia.</title>
        <authorList>
            <person name="Liu X."/>
        </authorList>
    </citation>
    <scope>NUCLEOTIDE SEQUENCE [LARGE SCALE GENOMIC DNA]</scope>
    <source>
        <strain evidence="3 4">R22</strain>
    </source>
</reference>
<gene>
    <name evidence="3" type="primary">cpaB</name>
    <name evidence="3" type="ORF">VJ920_08665</name>
</gene>
<dbReference type="InterPro" id="IPR013974">
    <property type="entry name" value="SAF"/>
</dbReference>
<dbReference type="RefSeq" id="WP_326440385.1">
    <property type="nucleotide sequence ID" value="NZ_JAYMFH010000012.1"/>
</dbReference>
<evidence type="ECO:0000313" key="4">
    <source>
        <dbReference type="Proteomes" id="UP001343724"/>
    </source>
</evidence>
<feature type="domain" description="SAF" evidence="2">
    <location>
        <begin position="48"/>
        <end position="110"/>
    </location>
</feature>
<feature type="compositionally biased region" description="Polar residues" evidence="1">
    <location>
        <begin position="235"/>
        <end position="248"/>
    </location>
</feature>
<dbReference type="InterPro" id="IPR031571">
    <property type="entry name" value="RcpC_dom"/>
</dbReference>
<evidence type="ECO:0000313" key="3">
    <source>
        <dbReference type="EMBL" id="MEC4295383.1"/>
    </source>
</evidence>
<organism evidence="3 4">
    <name type="scientific">Adlercreutzia shanghongiae</name>
    <dbReference type="NCBI Taxonomy" id="3111773"/>
    <lineage>
        <taxon>Bacteria</taxon>
        <taxon>Bacillati</taxon>
        <taxon>Actinomycetota</taxon>
        <taxon>Coriobacteriia</taxon>
        <taxon>Eggerthellales</taxon>
        <taxon>Eggerthellaceae</taxon>
        <taxon>Adlercreutzia</taxon>
    </lineage>
</organism>
<dbReference type="SMART" id="SM00858">
    <property type="entry name" value="SAF"/>
    <property type="match status" value="1"/>
</dbReference>
<dbReference type="InterPro" id="IPR017592">
    <property type="entry name" value="Pilus_assmbl_Flp-typ_CpaB"/>
</dbReference>
<dbReference type="EMBL" id="JAYMFH010000012">
    <property type="protein sequence ID" value="MEC4295383.1"/>
    <property type="molecule type" value="Genomic_DNA"/>
</dbReference>
<name>A0ABU6IZY5_9ACTN</name>
<evidence type="ECO:0000259" key="2">
    <source>
        <dbReference type="SMART" id="SM00858"/>
    </source>
</evidence>
<dbReference type="NCBIfam" id="TIGR03177">
    <property type="entry name" value="pilus_cpaB"/>
    <property type="match status" value="1"/>
</dbReference>
<proteinExistence type="predicted"/>
<sequence>MAINKTKWGAAACGLCCALCVALYLGSVRGEVDAARAEALERYGGDQIEVCVAKRDLAAGEVVDASSLATKMWVADLLPDGAVTDASQIVGQRLGSSIIKGEVICARRMEASDSSLSVPEGMAAISVPAQAIQAVGGSIEPGMEVDVYATGPVSTTKLVSAALVLASSATSESGATVDWITLAVAPERVQEVVAAAQNLELYFALPAVSVEGSADASEATAGEQGQETTVEEDQAVQQDPSGDASATSAPGVIEEPGRTAGPGEAVAS</sequence>
<dbReference type="Pfam" id="PF16976">
    <property type="entry name" value="RcpC"/>
    <property type="match status" value="1"/>
</dbReference>
<accession>A0ABU6IZY5</accession>
<comment type="caution">
    <text evidence="3">The sequence shown here is derived from an EMBL/GenBank/DDBJ whole genome shotgun (WGS) entry which is preliminary data.</text>
</comment>
<dbReference type="Proteomes" id="UP001343724">
    <property type="component" value="Unassembled WGS sequence"/>
</dbReference>
<evidence type="ECO:0000256" key="1">
    <source>
        <dbReference type="SAM" id="MobiDB-lite"/>
    </source>
</evidence>